<dbReference type="GO" id="GO:0005737">
    <property type="term" value="C:cytoplasm"/>
    <property type="evidence" value="ECO:0007669"/>
    <property type="project" value="UniProtKB-SubCell"/>
</dbReference>
<dbReference type="Gene3D" id="3.30.930.10">
    <property type="entry name" value="Bira Bifunctional Protein, Domain 2"/>
    <property type="match status" value="1"/>
</dbReference>
<feature type="binding site" evidence="10">
    <location>
        <position position="127"/>
    </location>
    <ligand>
        <name>L-histidine</name>
        <dbReference type="ChEBI" id="CHEBI:57595"/>
    </ligand>
</feature>
<evidence type="ECO:0000313" key="12">
    <source>
        <dbReference type="EMBL" id="ADC89125.1"/>
    </source>
</evidence>
<dbReference type="InterPro" id="IPR006195">
    <property type="entry name" value="aa-tRNA-synth_II"/>
</dbReference>
<dbReference type="InterPro" id="IPR033656">
    <property type="entry name" value="HisRS_anticodon"/>
</dbReference>
<dbReference type="GO" id="GO:0006427">
    <property type="term" value="P:histidyl-tRNA aminoacylation"/>
    <property type="evidence" value="ECO:0007669"/>
    <property type="project" value="UniProtKB-UniRule"/>
</dbReference>
<feature type="binding site" evidence="10">
    <location>
        <begin position="261"/>
        <end position="262"/>
    </location>
    <ligand>
        <name>L-histidine</name>
        <dbReference type="ChEBI" id="CHEBI:57595"/>
    </ligand>
</feature>
<accession>D3SPN8</accession>
<comment type="similarity">
    <text evidence="1 9">Belongs to the class-II aminoacyl-tRNA synthetase family.</text>
</comment>
<dbReference type="SUPFAM" id="SSF52954">
    <property type="entry name" value="Class II aaRS ABD-related"/>
    <property type="match status" value="1"/>
</dbReference>
<dbReference type="PANTHER" id="PTHR43707:SF1">
    <property type="entry name" value="HISTIDINE--TRNA LIGASE, MITOCHONDRIAL-RELATED"/>
    <property type="match status" value="1"/>
</dbReference>
<evidence type="ECO:0000259" key="11">
    <source>
        <dbReference type="PROSITE" id="PS50862"/>
    </source>
</evidence>
<keyword evidence="6 9" id="KW-0648">Protein biosynthesis</keyword>
<dbReference type="PANTHER" id="PTHR43707">
    <property type="entry name" value="HISTIDYL-TRNA SYNTHETASE"/>
    <property type="match status" value="1"/>
</dbReference>
<comment type="subunit">
    <text evidence="2 9">Homodimer.</text>
</comment>
<comment type="subcellular location">
    <subcellularLocation>
        <location evidence="9">Cytoplasm</location>
    </subcellularLocation>
</comment>
<evidence type="ECO:0000256" key="5">
    <source>
        <dbReference type="ARBA" id="ARBA00022840"/>
    </source>
</evidence>
<evidence type="ECO:0000256" key="1">
    <source>
        <dbReference type="ARBA" id="ARBA00008226"/>
    </source>
</evidence>
<keyword evidence="3 9" id="KW-0436">Ligase</keyword>
<sequence length="408" mass="47178">MEEFRTVRGFHDILGEDLRKFRRVTQTVREVLRRFNFEEVILPVVEYAELFQRSIGDFTDIVQKEMFVFPDRKGRLLALRPEGTASAVRAYLQNRLYTLRPYVKLFYEGPMFRYERPQAGRYRQFHQIGAEVFGSEDPLVDAEVIKIVHLILKELGIPAVVEINSLGCKVCRPVYREALSKFLESVAGHLCDVCMERKDKNPLRVLDCKVTTCQEAVKEAPRMLDYLCEDCKKHHHSVKRYLEVMEVPYRENPHLVRGLDYYTRTVFEAVSETLNITIIAGGRYDYLVEELGGPPTPAVGFAVGVERLSMLVSVQEEEEPLYFVIPFGQVEEYALMVADFLRSQGKRVEISYKKGSLKKQLELANKFKARYAVIVGEDEKNSSEVSIKDLATGEQRRVKLEALKDYHR</sequence>
<evidence type="ECO:0000256" key="4">
    <source>
        <dbReference type="ARBA" id="ARBA00022741"/>
    </source>
</evidence>
<dbReference type="Proteomes" id="UP000002043">
    <property type="component" value="Chromosome"/>
</dbReference>
<dbReference type="RefSeq" id="WP_012991532.1">
    <property type="nucleotide sequence ID" value="NC_013894.1"/>
</dbReference>
<dbReference type="KEGG" id="tal:Thal_0491"/>
<feature type="binding site" evidence="10">
    <location>
        <position position="131"/>
    </location>
    <ligand>
        <name>L-histidine</name>
        <dbReference type="ChEBI" id="CHEBI:57595"/>
    </ligand>
</feature>
<dbReference type="GO" id="GO:0004821">
    <property type="term" value="F:histidine-tRNA ligase activity"/>
    <property type="evidence" value="ECO:0007669"/>
    <property type="project" value="UniProtKB-UniRule"/>
</dbReference>
<evidence type="ECO:0000256" key="8">
    <source>
        <dbReference type="ARBA" id="ARBA00047639"/>
    </source>
</evidence>
<dbReference type="Gene3D" id="3.40.50.800">
    <property type="entry name" value="Anticodon-binding domain"/>
    <property type="match status" value="1"/>
</dbReference>
<keyword evidence="4 9" id="KW-0547">Nucleotide-binding</keyword>
<evidence type="ECO:0000256" key="3">
    <source>
        <dbReference type="ARBA" id="ARBA00022598"/>
    </source>
</evidence>
<reference evidence="13" key="1">
    <citation type="journal article" date="2010" name="Stand. Genomic Sci.">
        <title>Complete genome sequence of Thermocrinis albus type strain (HI 11/12T).</title>
        <authorList>
            <person name="Wirth R."/>
            <person name="Sikorski J."/>
            <person name="Brambilla E."/>
            <person name="Misra M."/>
            <person name="Lapidus A."/>
            <person name="Copeland A."/>
            <person name="Nolan M."/>
            <person name="Lucas S."/>
            <person name="Chen F."/>
            <person name="Tice H."/>
            <person name="Cheng J.F."/>
            <person name="Han C."/>
            <person name="Detter J.C."/>
            <person name="Tapia R."/>
            <person name="Bruce D."/>
            <person name="Goodwin L."/>
            <person name="Pitluck S."/>
            <person name="Pati A."/>
            <person name="Anderson I."/>
            <person name="Ivanova N."/>
            <person name="Mavromatis K."/>
            <person name="Mikhailova N."/>
            <person name="Chen A."/>
            <person name="Palaniappan K."/>
            <person name="Bilek Y."/>
            <person name="Hader T."/>
            <person name="Land M."/>
            <person name="Hauser L."/>
            <person name="Chang Y.J."/>
            <person name="Jeffries C.D."/>
            <person name="Tindall B.J."/>
            <person name="Rohde M."/>
            <person name="Goker M."/>
            <person name="Bristow J."/>
            <person name="Eisen J.A."/>
            <person name="Markowitz V."/>
            <person name="Hugenholtz P."/>
            <person name="Kyrpides N.C."/>
            <person name="Klenk H.P."/>
        </authorList>
    </citation>
    <scope>NUCLEOTIDE SEQUENCE [LARGE SCALE GENOMIC DNA]</scope>
    <source>
        <strain evidence="13">DSM 14484 / JCM 11386 / HI 11/12</strain>
    </source>
</reference>
<comment type="catalytic activity">
    <reaction evidence="8 9">
        <text>tRNA(His) + L-histidine + ATP = L-histidyl-tRNA(His) + AMP + diphosphate + H(+)</text>
        <dbReference type="Rhea" id="RHEA:17313"/>
        <dbReference type="Rhea" id="RHEA-COMP:9665"/>
        <dbReference type="Rhea" id="RHEA-COMP:9689"/>
        <dbReference type="ChEBI" id="CHEBI:15378"/>
        <dbReference type="ChEBI" id="CHEBI:30616"/>
        <dbReference type="ChEBI" id="CHEBI:33019"/>
        <dbReference type="ChEBI" id="CHEBI:57595"/>
        <dbReference type="ChEBI" id="CHEBI:78442"/>
        <dbReference type="ChEBI" id="CHEBI:78527"/>
        <dbReference type="ChEBI" id="CHEBI:456215"/>
        <dbReference type="EC" id="6.1.1.21"/>
    </reaction>
</comment>
<keyword evidence="13" id="KW-1185">Reference proteome</keyword>
<evidence type="ECO:0000256" key="9">
    <source>
        <dbReference type="HAMAP-Rule" id="MF_00127"/>
    </source>
</evidence>
<dbReference type="InterPro" id="IPR041715">
    <property type="entry name" value="HisRS-like_core"/>
</dbReference>
<dbReference type="CDD" id="cd00859">
    <property type="entry name" value="HisRS_anticodon"/>
    <property type="match status" value="1"/>
</dbReference>
<dbReference type="InterPro" id="IPR045864">
    <property type="entry name" value="aa-tRNA-synth_II/BPL/LPL"/>
</dbReference>
<dbReference type="HAMAP" id="MF_00127">
    <property type="entry name" value="His_tRNA_synth"/>
    <property type="match status" value="1"/>
</dbReference>
<dbReference type="InterPro" id="IPR004154">
    <property type="entry name" value="Anticodon-bd"/>
</dbReference>
<protein>
    <recommendedName>
        <fullName evidence="9">Histidine--tRNA ligase</fullName>
        <ecNumber evidence="9">6.1.1.21</ecNumber>
    </recommendedName>
    <alternativeName>
        <fullName evidence="9">Histidyl-tRNA synthetase</fullName>
        <shortName evidence="9">HisRS</shortName>
    </alternativeName>
</protein>
<proteinExistence type="inferred from homology"/>
<evidence type="ECO:0000256" key="7">
    <source>
        <dbReference type="ARBA" id="ARBA00023146"/>
    </source>
</evidence>
<name>D3SPN8_THEAH</name>
<dbReference type="NCBIfam" id="TIGR00442">
    <property type="entry name" value="hisS"/>
    <property type="match status" value="1"/>
</dbReference>
<evidence type="ECO:0000256" key="6">
    <source>
        <dbReference type="ARBA" id="ARBA00022917"/>
    </source>
</evidence>
<feature type="binding site" evidence="10">
    <location>
        <begin position="82"/>
        <end position="84"/>
    </location>
    <ligand>
        <name>L-histidine</name>
        <dbReference type="ChEBI" id="CHEBI:57595"/>
    </ligand>
</feature>
<dbReference type="PROSITE" id="PS50862">
    <property type="entry name" value="AA_TRNA_LIGASE_II"/>
    <property type="match status" value="1"/>
</dbReference>
<dbReference type="EMBL" id="CP001931">
    <property type="protein sequence ID" value="ADC89125.1"/>
    <property type="molecule type" value="Genomic_DNA"/>
</dbReference>
<gene>
    <name evidence="9" type="primary">hisS</name>
    <name evidence="12" type="ordered locus">Thal_0491</name>
</gene>
<dbReference type="eggNOG" id="COG0124">
    <property type="taxonomic scope" value="Bacteria"/>
</dbReference>
<dbReference type="OrthoDB" id="9800814at2"/>
<feature type="binding site" evidence="10">
    <location>
        <position position="113"/>
    </location>
    <ligand>
        <name>L-histidine</name>
        <dbReference type="ChEBI" id="CHEBI:57595"/>
    </ligand>
</feature>
<feature type="binding site" evidence="10">
    <location>
        <position position="257"/>
    </location>
    <ligand>
        <name>L-histidine</name>
        <dbReference type="ChEBI" id="CHEBI:57595"/>
    </ligand>
</feature>
<dbReference type="CDD" id="cd00773">
    <property type="entry name" value="HisRS-like_core"/>
    <property type="match status" value="1"/>
</dbReference>
<evidence type="ECO:0000256" key="10">
    <source>
        <dbReference type="PIRSR" id="PIRSR001549-1"/>
    </source>
</evidence>
<dbReference type="EC" id="6.1.1.21" evidence="9"/>
<dbReference type="GO" id="GO:0005524">
    <property type="term" value="F:ATP binding"/>
    <property type="evidence" value="ECO:0007669"/>
    <property type="project" value="UniProtKB-UniRule"/>
</dbReference>
<keyword evidence="5 9" id="KW-0067">ATP-binding</keyword>
<keyword evidence="7 9" id="KW-0030">Aminoacyl-tRNA synthetase</keyword>
<feature type="domain" description="Aminoacyl-transfer RNA synthetases class-II family profile" evidence="11">
    <location>
        <begin position="1"/>
        <end position="326"/>
    </location>
</feature>
<dbReference type="HOGENOM" id="CLU_025113_1_1_0"/>
<evidence type="ECO:0000313" key="13">
    <source>
        <dbReference type="Proteomes" id="UP000002043"/>
    </source>
</evidence>
<dbReference type="Pfam" id="PF13393">
    <property type="entry name" value="tRNA-synt_His"/>
    <property type="match status" value="1"/>
</dbReference>
<keyword evidence="9" id="KW-0963">Cytoplasm</keyword>
<dbReference type="STRING" id="638303.Thal_0491"/>
<dbReference type="InterPro" id="IPR036621">
    <property type="entry name" value="Anticodon-bd_dom_sf"/>
</dbReference>
<dbReference type="SUPFAM" id="SSF55681">
    <property type="entry name" value="Class II aaRS and biotin synthetases"/>
    <property type="match status" value="1"/>
</dbReference>
<dbReference type="InterPro" id="IPR015807">
    <property type="entry name" value="His-tRNA-ligase"/>
</dbReference>
<dbReference type="InterPro" id="IPR004516">
    <property type="entry name" value="HisRS/HisZ"/>
</dbReference>
<dbReference type="Pfam" id="PF03129">
    <property type="entry name" value="HGTP_anticodon"/>
    <property type="match status" value="1"/>
</dbReference>
<organism evidence="12 13">
    <name type="scientific">Thermocrinis albus (strain DSM 14484 / JCM 11386 / HI 11/12)</name>
    <dbReference type="NCBI Taxonomy" id="638303"/>
    <lineage>
        <taxon>Bacteria</taxon>
        <taxon>Pseudomonadati</taxon>
        <taxon>Aquificota</taxon>
        <taxon>Aquificia</taxon>
        <taxon>Aquificales</taxon>
        <taxon>Aquificaceae</taxon>
        <taxon>Thermocrinis</taxon>
    </lineage>
</organism>
<evidence type="ECO:0000256" key="2">
    <source>
        <dbReference type="ARBA" id="ARBA00011738"/>
    </source>
</evidence>
<dbReference type="AlphaFoldDB" id="D3SPN8"/>
<dbReference type="PIRSF" id="PIRSF001549">
    <property type="entry name" value="His-tRNA_synth"/>
    <property type="match status" value="1"/>
</dbReference>